<dbReference type="Pfam" id="PF00593">
    <property type="entry name" value="TonB_dep_Rec_b-barrel"/>
    <property type="match status" value="1"/>
</dbReference>
<dbReference type="SUPFAM" id="SSF56935">
    <property type="entry name" value="Porins"/>
    <property type="match status" value="1"/>
</dbReference>
<evidence type="ECO:0000259" key="14">
    <source>
        <dbReference type="Pfam" id="PF00593"/>
    </source>
</evidence>
<evidence type="ECO:0000256" key="4">
    <source>
        <dbReference type="ARBA" id="ARBA00022496"/>
    </source>
</evidence>
<evidence type="ECO:0000256" key="11">
    <source>
        <dbReference type="PROSITE-ProRule" id="PRU01360"/>
    </source>
</evidence>
<evidence type="ECO:0000256" key="10">
    <source>
        <dbReference type="ARBA" id="ARBA00023237"/>
    </source>
</evidence>
<dbReference type="InterPro" id="IPR000531">
    <property type="entry name" value="Beta-barrel_TonB"/>
</dbReference>
<dbReference type="InterPro" id="IPR036942">
    <property type="entry name" value="Beta-barrel_TonB_sf"/>
</dbReference>
<comment type="similarity">
    <text evidence="11 12">Belongs to the TonB-dependent receptor family.</text>
</comment>
<keyword evidence="7" id="KW-0406">Ion transport</keyword>
<dbReference type="RefSeq" id="WP_070124807.1">
    <property type="nucleotide sequence ID" value="NZ_MDHN01000015.1"/>
</dbReference>
<accession>A0A1E7ZCM1</accession>
<dbReference type="InterPro" id="IPR039426">
    <property type="entry name" value="TonB-dep_rcpt-like"/>
</dbReference>
<keyword evidence="4" id="KW-0410">Iron transport</keyword>
<name>A0A1E7ZCM1_9ALTE</name>
<dbReference type="PANTHER" id="PTHR32552:SF81">
    <property type="entry name" value="TONB-DEPENDENT OUTER MEMBRANE RECEPTOR"/>
    <property type="match status" value="1"/>
</dbReference>
<dbReference type="PANTHER" id="PTHR32552">
    <property type="entry name" value="FERRICHROME IRON RECEPTOR-RELATED"/>
    <property type="match status" value="1"/>
</dbReference>
<keyword evidence="2 11" id="KW-0813">Transport</keyword>
<dbReference type="OrthoDB" id="9790771at2"/>
<evidence type="ECO:0000256" key="13">
    <source>
        <dbReference type="SAM" id="SignalP"/>
    </source>
</evidence>
<organism evidence="16 17">
    <name type="scientific">Alteromonas confluentis</name>
    <dbReference type="NCBI Taxonomy" id="1656094"/>
    <lineage>
        <taxon>Bacteria</taxon>
        <taxon>Pseudomonadati</taxon>
        <taxon>Pseudomonadota</taxon>
        <taxon>Gammaproteobacteria</taxon>
        <taxon>Alteromonadales</taxon>
        <taxon>Alteromonadaceae</taxon>
        <taxon>Alteromonas/Salinimonas group</taxon>
        <taxon>Alteromonas</taxon>
    </lineage>
</organism>
<comment type="subcellular location">
    <subcellularLocation>
        <location evidence="1 11">Cell outer membrane</location>
        <topology evidence="1 11">Multi-pass membrane protein</topology>
    </subcellularLocation>
</comment>
<comment type="caution">
    <text evidence="16">The sequence shown here is derived from an EMBL/GenBank/DDBJ whole genome shotgun (WGS) entry which is preliminary data.</text>
</comment>
<feature type="domain" description="TonB-dependent receptor plug" evidence="15">
    <location>
        <begin position="59"/>
        <end position="164"/>
    </location>
</feature>
<protein>
    <recommendedName>
        <fullName evidence="18">TonB-dependent receptor</fullName>
    </recommendedName>
</protein>
<keyword evidence="13" id="KW-0732">Signal</keyword>
<evidence type="ECO:0000256" key="2">
    <source>
        <dbReference type="ARBA" id="ARBA00022448"/>
    </source>
</evidence>
<sequence length="736" mass="80194">MYLLNTTTIKSTRNLLNLAVMAGLAGFTSISFAQETDTATDADDVEVITVKSERRIKRVQDIPTSMTVLSAKQLEKKAVSRLDDLPFASPGLTITDAGLTQSVNIRGIGLASGDPDVTNGVGTYIDGLFQPPIVSTLNFYDVANIQVLRGPQGTFAGSNSTGGAIMVTSRRPEIGGDFDGNVMLGIGNYASRNARAAVNLPVSDTFAARVAVNYKNRDSFYNSTGSVDTDAGSLDETSARLGLAWSPLDSTDIYVKYETSDKSAGGFAYRPIEGTAYSEGRTGSIRDLAYNTPSQNEESADSLLLDISHRFDNGLSVKWLSGTQEKEIDNIYDYDATELDVSTRSQFVKEDQVSHELNLISPDGKDFTWVAGAYYQKNEVLVDIDNGPFPVEIDIQNQKVIKGVFGQVSYRFSDRWQTEFGLRKAWFEGSADPQSGVVVGRGIIAPDGVKVATISGNYEDDDILGKVSVNYTPSRNHSFYGYIARGYKPGGINSETSVFDKETVISIEGGWKGRLFDDMVSASVAVFNNDYKNFQNTNIDVTTGRADVYNIADASIAGLEFALDIYLDNLTIDFAGSFIDSEMEPTQPIVNTRESGSPSLPQCSAGQDASSGTCFDYTPFLVATGAGPNLYAPEKSFTVGIEYAIELSDGALLTPRLNYAWIDEQWTNLIYDPETDLLADRGLLSAMVTYETGNWRVNAWGRNLTDEEYVSGQQLSNNTEFYGAPRTFGIDVNYTF</sequence>
<evidence type="ECO:0000256" key="1">
    <source>
        <dbReference type="ARBA" id="ARBA00004571"/>
    </source>
</evidence>
<reference evidence="16 17" key="1">
    <citation type="submission" date="2016-08" db="EMBL/GenBank/DDBJ databases">
        <authorList>
            <person name="Seilhamer J.J."/>
        </authorList>
    </citation>
    <scope>NUCLEOTIDE SEQUENCE [LARGE SCALE GENOMIC DNA]</scope>
    <source>
        <strain evidence="16 17">KCTC 42603</strain>
    </source>
</reference>
<feature type="chain" id="PRO_5009209691" description="TonB-dependent receptor" evidence="13">
    <location>
        <begin position="34"/>
        <end position="736"/>
    </location>
</feature>
<dbReference type="EMBL" id="MDHN01000015">
    <property type="protein sequence ID" value="OFC71211.1"/>
    <property type="molecule type" value="Genomic_DNA"/>
</dbReference>
<keyword evidence="3 11" id="KW-1134">Transmembrane beta strand</keyword>
<keyword evidence="9 11" id="KW-0472">Membrane</keyword>
<keyword evidence="8 12" id="KW-0798">TonB box</keyword>
<keyword evidence="5 11" id="KW-0812">Transmembrane</keyword>
<evidence type="ECO:0000313" key="16">
    <source>
        <dbReference type="EMBL" id="OFC71211.1"/>
    </source>
</evidence>
<feature type="domain" description="TonB-dependent receptor-like beta-barrel" evidence="14">
    <location>
        <begin position="277"/>
        <end position="704"/>
    </location>
</feature>
<evidence type="ECO:0000256" key="8">
    <source>
        <dbReference type="ARBA" id="ARBA00023077"/>
    </source>
</evidence>
<evidence type="ECO:0000259" key="15">
    <source>
        <dbReference type="Pfam" id="PF07715"/>
    </source>
</evidence>
<evidence type="ECO:0000256" key="9">
    <source>
        <dbReference type="ARBA" id="ARBA00023136"/>
    </source>
</evidence>
<evidence type="ECO:0000313" key="17">
    <source>
        <dbReference type="Proteomes" id="UP000175691"/>
    </source>
</evidence>
<dbReference type="InterPro" id="IPR012910">
    <property type="entry name" value="Plug_dom"/>
</dbReference>
<evidence type="ECO:0008006" key="18">
    <source>
        <dbReference type="Google" id="ProtNLM"/>
    </source>
</evidence>
<evidence type="ECO:0000256" key="3">
    <source>
        <dbReference type="ARBA" id="ARBA00022452"/>
    </source>
</evidence>
<keyword evidence="10 11" id="KW-0998">Cell outer membrane</keyword>
<evidence type="ECO:0000256" key="6">
    <source>
        <dbReference type="ARBA" id="ARBA00023004"/>
    </source>
</evidence>
<dbReference type="PROSITE" id="PS52016">
    <property type="entry name" value="TONB_DEPENDENT_REC_3"/>
    <property type="match status" value="1"/>
</dbReference>
<dbReference type="AlphaFoldDB" id="A0A1E7ZCM1"/>
<evidence type="ECO:0000256" key="5">
    <source>
        <dbReference type="ARBA" id="ARBA00022692"/>
    </source>
</evidence>
<dbReference type="Gene3D" id="2.40.170.20">
    <property type="entry name" value="TonB-dependent receptor, beta-barrel domain"/>
    <property type="match status" value="1"/>
</dbReference>
<feature type="signal peptide" evidence="13">
    <location>
        <begin position="1"/>
        <end position="33"/>
    </location>
</feature>
<keyword evidence="6" id="KW-0408">Iron</keyword>
<dbReference type="Proteomes" id="UP000175691">
    <property type="component" value="Unassembled WGS sequence"/>
</dbReference>
<dbReference type="STRING" id="1656094.BFC18_08610"/>
<dbReference type="GO" id="GO:0009279">
    <property type="term" value="C:cell outer membrane"/>
    <property type="evidence" value="ECO:0007669"/>
    <property type="project" value="UniProtKB-SubCell"/>
</dbReference>
<gene>
    <name evidence="16" type="ORF">BFC18_08610</name>
</gene>
<dbReference type="Pfam" id="PF07715">
    <property type="entry name" value="Plug"/>
    <property type="match status" value="1"/>
</dbReference>
<keyword evidence="17" id="KW-1185">Reference proteome</keyword>
<evidence type="ECO:0000256" key="7">
    <source>
        <dbReference type="ARBA" id="ARBA00023065"/>
    </source>
</evidence>
<proteinExistence type="inferred from homology"/>
<evidence type="ECO:0000256" key="12">
    <source>
        <dbReference type="RuleBase" id="RU003357"/>
    </source>
</evidence>
<dbReference type="GO" id="GO:0006826">
    <property type="term" value="P:iron ion transport"/>
    <property type="evidence" value="ECO:0007669"/>
    <property type="project" value="UniProtKB-KW"/>
</dbReference>